<sequence>MSKVIMIQGTMSNVGKSLLVGALCRIFKQDGYKVAPFKSQNMALNSFVTADGLELGRAQAMQAECAGVAPSVYMNPILLKPTNDIGSQVIVNGEAIGNMSARDYFAYKKKLVPDIMAAFNKLEEWADIIVIEGAGSPAEINLKRDDIVNMGMAELVDAPVLLVGDIDRGGVFAQLLGTLELLEPQERQRVKGLIINKFRGDKSLLDSGIEMLEERGKVPVVGTVPYARLMIDDEDSLSERLSNTYDYGDIVNTIEIAVVRLPRISNFTDIAPFENIPGVKVSFISNPREFTDADMVIIPGSKNTISDLRWMRESGMEAAIKRFALNKPVVGICGGFQMMGNIIDDPEAVEEGGSIRGMELFSLKTVLSGEKYRSQTEDCFDDLTNVFSSIAGEEFVGYEIHNGVTTIEQDLGLPEIIERDDEGNIILVQNKNLMGTYVHGIFDNGDLAYRIAEAIAQSKGLNLDGAGVDYQQLKDAEYDKLAAIVRENLDMDYIYSILK</sequence>
<feature type="domain" description="CobB/CobQ-like glutamine amidotransferase" evidence="6">
    <location>
        <begin position="255"/>
        <end position="445"/>
    </location>
</feature>
<dbReference type="Gene3D" id="3.40.50.880">
    <property type="match status" value="1"/>
</dbReference>
<dbReference type="NCBIfam" id="NF001989">
    <property type="entry name" value="PRK00784.1"/>
    <property type="match status" value="1"/>
</dbReference>
<feature type="domain" description="CobQ/CobB/MinD/ParA nucleotide binding" evidence="5">
    <location>
        <begin position="5"/>
        <end position="227"/>
    </location>
</feature>
<dbReference type="Pfam" id="PF07685">
    <property type="entry name" value="GATase_3"/>
    <property type="match status" value="1"/>
</dbReference>
<dbReference type="PROSITE" id="PS51273">
    <property type="entry name" value="GATASE_TYPE_1"/>
    <property type="match status" value="1"/>
</dbReference>
<dbReference type="SUPFAM" id="SSF52317">
    <property type="entry name" value="Class I glutamine amidotransferase-like"/>
    <property type="match status" value="1"/>
</dbReference>
<keyword evidence="8" id="KW-1185">Reference proteome</keyword>
<feature type="active site" evidence="4">
    <location>
        <position position="439"/>
    </location>
</feature>
<reference evidence="7 8" key="1">
    <citation type="submission" date="2016-11" db="EMBL/GenBank/DDBJ databases">
        <authorList>
            <person name="Jaros S."/>
            <person name="Januszkiewicz K."/>
            <person name="Wedrychowicz H."/>
        </authorList>
    </citation>
    <scope>NUCLEOTIDE SEQUENCE [LARGE SCALE GENOMIC DNA]</scope>
    <source>
        <strain evidence="7 8">DSM 14809</strain>
    </source>
</reference>
<evidence type="ECO:0000256" key="4">
    <source>
        <dbReference type="HAMAP-Rule" id="MF_00028"/>
    </source>
</evidence>
<keyword evidence="3 4" id="KW-0315">Glutamine amidotransferase</keyword>
<dbReference type="InterPro" id="IPR011698">
    <property type="entry name" value="GATase_3"/>
</dbReference>
<evidence type="ECO:0000256" key="2">
    <source>
        <dbReference type="ARBA" id="ARBA00022573"/>
    </source>
</evidence>
<comment type="similarity">
    <text evidence="4">Belongs to the CobB/CobQ family. CobQ subfamily.</text>
</comment>
<dbReference type="Pfam" id="PF01656">
    <property type="entry name" value="CbiA"/>
    <property type="match status" value="1"/>
</dbReference>
<dbReference type="PANTHER" id="PTHR21343">
    <property type="entry name" value="DETHIOBIOTIN SYNTHETASE"/>
    <property type="match status" value="1"/>
</dbReference>
<evidence type="ECO:0000313" key="7">
    <source>
        <dbReference type="EMBL" id="SHI59656.1"/>
    </source>
</evidence>
<dbReference type="EMBL" id="FQYQ01000003">
    <property type="protein sequence ID" value="SHI59656.1"/>
    <property type="molecule type" value="Genomic_DNA"/>
</dbReference>
<organism evidence="7 8">
    <name type="scientific">Pseudobutyrivibrio xylanivorans DSM 14809</name>
    <dbReference type="NCBI Taxonomy" id="1123012"/>
    <lineage>
        <taxon>Bacteria</taxon>
        <taxon>Bacillati</taxon>
        <taxon>Bacillota</taxon>
        <taxon>Clostridia</taxon>
        <taxon>Lachnospirales</taxon>
        <taxon>Lachnospiraceae</taxon>
        <taxon>Pseudobutyrivibrio</taxon>
    </lineage>
</organism>
<dbReference type="GO" id="GO:0003824">
    <property type="term" value="F:catalytic activity"/>
    <property type="evidence" value="ECO:0007669"/>
    <property type="project" value="InterPro"/>
</dbReference>
<feature type="active site" description="Nucleophile" evidence="4">
    <location>
        <position position="333"/>
    </location>
</feature>
<dbReference type="InterPro" id="IPR033949">
    <property type="entry name" value="CobQ_GATase1"/>
</dbReference>
<evidence type="ECO:0000313" key="8">
    <source>
        <dbReference type="Proteomes" id="UP000184185"/>
    </source>
</evidence>
<dbReference type="HAMAP" id="MF_00028">
    <property type="entry name" value="CobQ"/>
    <property type="match status" value="1"/>
</dbReference>
<dbReference type="RefSeq" id="WP_072912791.1">
    <property type="nucleotide sequence ID" value="NZ_FQYQ01000003.1"/>
</dbReference>
<dbReference type="CDD" id="cd05389">
    <property type="entry name" value="CobQ_N"/>
    <property type="match status" value="1"/>
</dbReference>
<dbReference type="InterPro" id="IPR002586">
    <property type="entry name" value="CobQ/CobB/MinD/ParA_Nub-bd_dom"/>
</dbReference>
<keyword evidence="2 4" id="KW-0169">Cobalamin biosynthesis</keyword>
<evidence type="ECO:0000259" key="5">
    <source>
        <dbReference type="Pfam" id="PF01656"/>
    </source>
</evidence>
<evidence type="ECO:0000256" key="3">
    <source>
        <dbReference type="ARBA" id="ARBA00022962"/>
    </source>
</evidence>
<dbReference type="NCBIfam" id="TIGR00313">
    <property type="entry name" value="cobQ"/>
    <property type="match status" value="1"/>
</dbReference>
<dbReference type="InterPro" id="IPR047045">
    <property type="entry name" value="CobQ_N"/>
</dbReference>
<comment type="pathway">
    <text evidence="1 4">Cofactor biosynthesis; adenosylcobalamin biosynthesis.</text>
</comment>
<dbReference type="CDD" id="cd01750">
    <property type="entry name" value="GATase1_CobQ"/>
    <property type="match status" value="1"/>
</dbReference>
<accession>A0A1M6CF96</accession>
<dbReference type="OrthoDB" id="9808302at2"/>
<dbReference type="GO" id="GO:0009236">
    <property type="term" value="P:cobalamin biosynthetic process"/>
    <property type="evidence" value="ECO:0007669"/>
    <property type="project" value="UniProtKB-UniRule"/>
</dbReference>
<dbReference type="SUPFAM" id="SSF52540">
    <property type="entry name" value="P-loop containing nucleoside triphosphate hydrolases"/>
    <property type="match status" value="1"/>
</dbReference>
<dbReference type="InterPro" id="IPR004459">
    <property type="entry name" value="CobQ_synth"/>
</dbReference>
<protein>
    <recommendedName>
        <fullName evidence="4">Cobyric acid synthase</fullName>
    </recommendedName>
</protein>
<dbReference type="Gene3D" id="3.40.50.300">
    <property type="entry name" value="P-loop containing nucleotide triphosphate hydrolases"/>
    <property type="match status" value="1"/>
</dbReference>
<comment type="function">
    <text evidence="4">Catalyzes amidations at positions B, D, E, and G on adenosylcobyrinic A,C-diamide. NH(2) groups are provided by glutamine, and one molecule of ATP is hydrogenolyzed for each amidation.</text>
</comment>
<dbReference type="PROSITE" id="PS51274">
    <property type="entry name" value="GATASE_COBBQ"/>
    <property type="match status" value="1"/>
</dbReference>
<dbReference type="InterPro" id="IPR029062">
    <property type="entry name" value="Class_I_gatase-like"/>
</dbReference>
<evidence type="ECO:0000259" key="6">
    <source>
        <dbReference type="Pfam" id="PF07685"/>
    </source>
</evidence>
<dbReference type="GO" id="GO:0015420">
    <property type="term" value="F:ABC-type vitamin B12 transporter activity"/>
    <property type="evidence" value="ECO:0007669"/>
    <property type="project" value="UniProtKB-UniRule"/>
</dbReference>
<dbReference type="InterPro" id="IPR027417">
    <property type="entry name" value="P-loop_NTPase"/>
</dbReference>
<name>A0A1M6CF96_PSEXY</name>
<proteinExistence type="inferred from homology"/>
<dbReference type="Proteomes" id="UP000184185">
    <property type="component" value="Unassembled WGS sequence"/>
</dbReference>
<dbReference type="PANTHER" id="PTHR21343:SF1">
    <property type="entry name" value="COBYRIC ACID SYNTHASE"/>
    <property type="match status" value="1"/>
</dbReference>
<evidence type="ECO:0000256" key="1">
    <source>
        <dbReference type="ARBA" id="ARBA00004953"/>
    </source>
</evidence>
<gene>
    <name evidence="4" type="primary">cobQ</name>
    <name evidence="7" type="ORF">SAMN02745725_00692</name>
</gene>
<dbReference type="STRING" id="185007.SAMN02910350_01765"/>
<dbReference type="UniPathway" id="UPA00148"/>
<dbReference type="AlphaFoldDB" id="A0A1M6CF96"/>